<dbReference type="RefSeq" id="WP_015392926.1">
    <property type="nucleotide sequence ID" value="NC_020291.1"/>
</dbReference>
<dbReference type="PROSITE" id="PS50111">
    <property type="entry name" value="CHEMOTAXIS_TRANSDUC_2"/>
    <property type="match status" value="1"/>
</dbReference>
<dbReference type="InterPro" id="IPR004090">
    <property type="entry name" value="Chemotax_Me-accpt_rcpt"/>
</dbReference>
<dbReference type="SUPFAM" id="SSF58104">
    <property type="entry name" value="Methyl-accepting chemotaxis protein (MCP) signaling domain"/>
    <property type="match status" value="1"/>
</dbReference>
<evidence type="ECO:0000256" key="3">
    <source>
        <dbReference type="PROSITE-ProRule" id="PRU00284"/>
    </source>
</evidence>
<dbReference type="GO" id="GO:0006935">
    <property type="term" value="P:chemotaxis"/>
    <property type="evidence" value="ECO:0007669"/>
    <property type="project" value="InterPro"/>
</dbReference>
<dbReference type="eggNOG" id="COG0840">
    <property type="taxonomic scope" value="Bacteria"/>
</dbReference>
<dbReference type="GO" id="GO:0007165">
    <property type="term" value="P:signal transduction"/>
    <property type="evidence" value="ECO:0007669"/>
    <property type="project" value="UniProtKB-KW"/>
</dbReference>
<dbReference type="InterPro" id="IPR004089">
    <property type="entry name" value="MCPsignal_dom"/>
</dbReference>
<dbReference type="PATRIC" id="fig|931276.5.peg.2860"/>
<feature type="domain" description="Methyl-accepting transducer" evidence="4">
    <location>
        <begin position="69"/>
        <end position="283"/>
    </location>
</feature>
<protein>
    <submittedName>
        <fullName evidence="5">Methyl-accepting chemotaxis protein</fullName>
    </submittedName>
</protein>
<dbReference type="SMART" id="SM00283">
    <property type="entry name" value="MA"/>
    <property type="match status" value="1"/>
</dbReference>
<dbReference type="KEGG" id="csr:Cspa_c28440"/>
<dbReference type="Pfam" id="PF00015">
    <property type="entry name" value="MCPsignal"/>
    <property type="match status" value="1"/>
</dbReference>
<evidence type="ECO:0000256" key="2">
    <source>
        <dbReference type="ARBA" id="ARBA00029447"/>
    </source>
</evidence>
<dbReference type="PRINTS" id="PR00260">
    <property type="entry name" value="CHEMTRNSDUCR"/>
</dbReference>
<evidence type="ECO:0000313" key="5">
    <source>
        <dbReference type="EMBL" id="AGF56607.1"/>
    </source>
</evidence>
<evidence type="ECO:0000256" key="1">
    <source>
        <dbReference type="ARBA" id="ARBA00023224"/>
    </source>
</evidence>
<comment type="similarity">
    <text evidence="2">Belongs to the methyl-accepting chemotaxis (MCP) protein family.</text>
</comment>
<keyword evidence="6" id="KW-1185">Reference proteome</keyword>
<dbReference type="AlphaFoldDB" id="M1MYX8"/>
<dbReference type="Gene3D" id="1.10.287.950">
    <property type="entry name" value="Methyl-accepting chemotaxis protein"/>
    <property type="match status" value="1"/>
</dbReference>
<dbReference type="HOGENOM" id="CLU_000445_107_18_9"/>
<sequence length="326" mass="36161">MFNFLGKDNNTDKIDSNINAAELNKVEEKEFGYTNEIFDLANQIQRNIDVLVNEEGSITYGLDSILKGSEVTTEQTDHVNEHLKTLSENSDNTKRLVDGVFLSLDKSKEEINMAKKDFNEIINQVQSISSVFDEFNEVISEIQTNYNSIQGLASIITGIAGQTNLLSLNASIEAARVGEVGKGFSVVANEIKKLSLDTQDNAKDIMTSLKNLTQSMERLMSKSNDGVNVINKTSGVIGASSTILDRIAKAEAEVHKDLQEVQVSQINNLEGIKEISTNLVKLVDKSKSENQELEEIIFSIQKKADCYTNILNYLNQIKILKDQSNS</sequence>
<keyword evidence="1 3" id="KW-0807">Transducer</keyword>
<organism evidence="5 6">
    <name type="scientific">Clostridium saccharoperbutylacetonicum N1-4(HMT)</name>
    <dbReference type="NCBI Taxonomy" id="931276"/>
    <lineage>
        <taxon>Bacteria</taxon>
        <taxon>Bacillati</taxon>
        <taxon>Bacillota</taxon>
        <taxon>Clostridia</taxon>
        <taxon>Eubacteriales</taxon>
        <taxon>Clostridiaceae</taxon>
        <taxon>Clostridium</taxon>
    </lineage>
</organism>
<dbReference type="STRING" id="36745.CLSAP_25970"/>
<dbReference type="Proteomes" id="UP000011728">
    <property type="component" value="Chromosome"/>
</dbReference>
<gene>
    <name evidence="5" type="ORF">Cspa_c28440</name>
</gene>
<dbReference type="GO" id="GO:0004888">
    <property type="term" value="F:transmembrane signaling receptor activity"/>
    <property type="evidence" value="ECO:0007669"/>
    <property type="project" value="InterPro"/>
</dbReference>
<name>M1MYX8_9CLOT</name>
<evidence type="ECO:0000313" key="6">
    <source>
        <dbReference type="Proteomes" id="UP000011728"/>
    </source>
</evidence>
<dbReference type="PANTHER" id="PTHR32089">
    <property type="entry name" value="METHYL-ACCEPTING CHEMOTAXIS PROTEIN MCPB"/>
    <property type="match status" value="1"/>
</dbReference>
<evidence type="ECO:0000259" key="4">
    <source>
        <dbReference type="PROSITE" id="PS50111"/>
    </source>
</evidence>
<dbReference type="PANTHER" id="PTHR32089:SF112">
    <property type="entry name" value="LYSOZYME-LIKE PROTEIN-RELATED"/>
    <property type="match status" value="1"/>
</dbReference>
<reference evidence="5 6" key="1">
    <citation type="submission" date="2013-02" db="EMBL/GenBank/DDBJ databases">
        <title>Genome sequence of Clostridium saccharoperbutylacetonicum N1-4(HMT).</title>
        <authorList>
            <person name="Poehlein A."/>
            <person name="Daniel R."/>
        </authorList>
    </citation>
    <scope>NUCLEOTIDE SEQUENCE [LARGE SCALE GENOMIC DNA]</scope>
    <source>
        <strain evidence="6">N1-4(HMT)</strain>
    </source>
</reference>
<dbReference type="EMBL" id="CP004121">
    <property type="protein sequence ID" value="AGF56607.1"/>
    <property type="molecule type" value="Genomic_DNA"/>
</dbReference>
<proteinExistence type="inferred from homology"/>
<accession>M1MYX8</accession>
<dbReference type="GO" id="GO:0016020">
    <property type="term" value="C:membrane"/>
    <property type="evidence" value="ECO:0007669"/>
    <property type="project" value="InterPro"/>
</dbReference>